<evidence type="ECO:0000313" key="1">
    <source>
        <dbReference type="EMBL" id="GAA6131382.1"/>
    </source>
</evidence>
<dbReference type="Pfam" id="PF13738">
    <property type="entry name" value="Pyr_redox_3"/>
    <property type="match status" value="1"/>
</dbReference>
<evidence type="ECO:0000313" key="2">
    <source>
        <dbReference type="Proteomes" id="UP001486808"/>
    </source>
</evidence>
<comment type="caution">
    <text evidence="1">The sequence shown here is derived from an EMBL/GenBank/DDBJ whole genome shotgun (WGS) entry which is preliminary data.</text>
</comment>
<sequence length="495" mass="55946">MSKNNSKNDSKKPVLGAIIVGSGFAGIGMAIQLDRAGISDFLIVEKAAEVGGTWRDNHYPGAGCDVPSHLYSYSFEPRTNWPHKYARQPEIHAYLQHCVSKYQLRSRLRLNCELSSAEFDEAEGHWRVTTATGDTLHCRALITGCGQLNRPLMPKLDGIEQFAGAAFHSARWQPGVALSGKRVAVIGTGASAIQFVPQIVPQVASLDLFQRSAPYVLPKDDREYDAKHRARLQHFAWLHQLDRAWQYCTHEVRALGFVYFPSLVKHSEKSARKHLHKHVQDPQKRAALTPDYPMGCKRILISNNYYPALAQDKVALVTDPIDCVVPEGIKTRDGQIHPADVIIYGTGFAATEFLVPLRITGLQGRDLSSEWQRGAEAYKGISVSGFPNLFMLYGPNTNLGHNSIIYMLESQFRYVVQCLQTLRRRRLRYLDVRSDAQSSYNQRLQHNAKRTVWAQGCSSWYLTAEGKQTVNWPGFTFAYRHQTRKPRLNDYDCVR</sequence>
<dbReference type="InterPro" id="IPR051209">
    <property type="entry name" value="FAD-bind_Monooxygenase_sf"/>
</dbReference>
<reference evidence="1 2" key="1">
    <citation type="submission" date="2024-04" db="EMBL/GenBank/DDBJ databases">
        <title>Draft genome sequence of Halopseudomonas sabulinigri NBRC 116187.</title>
        <authorList>
            <person name="Miyakawa T."/>
            <person name="Kusuya Y."/>
            <person name="Miura T."/>
        </authorList>
    </citation>
    <scope>NUCLEOTIDE SEQUENCE [LARGE SCALE GENOMIC DNA]</scope>
    <source>
        <strain evidence="1 2">4NH20-0042</strain>
    </source>
</reference>
<dbReference type="PANTHER" id="PTHR42877:SF4">
    <property type="entry name" value="FAD_NAD(P)-BINDING DOMAIN-CONTAINING PROTEIN-RELATED"/>
    <property type="match status" value="1"/>
</dbReference>
<dbReference type="Proteomes" id="UP001486808">
    <property type="component" value="Unassembled WGS sequence"/>
</dbReference>
<dbReference type="SUPFAM" id="SSF51905">
    <property type="entry name" value="FAD/NAD(P)-binding domain"/>
    <property type="match status" value="1"/>
</dbReference>
<dbReference type="RefSeq" id="WP_353387888.1">
    <property type="nucleotide sequence ID" value="NZ_BAABWD010000001.1"/>
</dbReference>
<accession>A0ABP9ZPL4</accession>
<organism evidence="1 2">
    <name type="scientific">Halopseudomonas sabulinigri</name>
    <dbReference type="NCBI Taxonomy" id="472181"/>
    <lineage>
        <taxon>Bacteria</taxon>
        <taxon>Pseudomonadati</taxon>
        <taxon>Pseudomonadota</taxon>
        <taxon>Gammaproteobacteria</taxon>
        <taxon>Pseudomonadales</taxon>
        <taxon>Pseudomonadaceae</taxon>
        <taxon>Halopseudomonas</taxon>
    </lineage>
</organism>
<proteinExistence type="predicted"/>
<dbReference type="InterPro" id="IPR036188">
    <property type="entry name" value="FAD/NAD-bd_sf"/>
</dbReference>
<dbReference type="EMBL" id="BAABWD010000001">
    <property type="protein sequence ID" value="GAA6131382.1"/>
    <property type="molecule type" value="Genomic_DNA"/>
</dbReference>
<keyword evidence="2" id="KW-1185">Reference proteome</keyword>
<gene>
    <name evidence="1" type="ORF">NBRC116187_17420</name>
</gene>
<dbReference type="Gene3D" id="3.50.50.60">
    <property type="entry name" value="FAD/NAD(P)-binding domain"/>
    <property type="match status" value="2"/>
</dbReference>
<protein>
    <submittedName>
        <fullName evidence="1">NAD(P)/FAD-dependent oxidoreductase</fullName>
    </submittedName>
</protein>
<dbReference type="PANTHER" id="PTHR42877">
    <property type="entry name" value="L-ORNITHINE N(5)-MONOOXYGENASE-RELATED"/>
    <property type="match status" value="1"/>
</dbReference>
<name>A0ABP9ZPL4_9GAMM</name>